<dbReference type="GO" id="GO:0061504">
    <property type="term" value="P:cyclic threonylcarbamoyladenosine biosynthetic process"/>
    <property type="evidence" value="ECO:0007669"/>
    <property type="project" value="TreeGrafter"/>
</dbReference>
<keyword evidence="1" id="KW-1133">Transmembrane helix</keyword>
<keyword evidence="1" id="KW-0472">Membrane</keyword>
<dbReference type="EMBL" id="LRBV02000003">
    <property type="status" value="NOT_ANNOTATED_CDS"/>
    <property type="molecule type" value="Genomic_DNA"/>
</dbReference>
<dbReference type="InterPro" id="IPR045886">
    <property type="entry name" value="ThiF/MoeB/HesA"/>
</dbReference>
<dbReference type="SUPFAM" id="SSF69572">
    <property type="entry name" value="Activating enzymes of the ubiquitin-like proteins"/>
    <property type="match status" value="1"/>
</dbReference>
<name>A0A7N2L6K8_QUELO</name>
<keyword evidence="1" id="KW-0812">Transmembrane</keyword>
<evidence type="ECO:0000256" key="1">
    <source>
        <dbReference type="SAM" id="Phobius"/>
    </source>
</evidence>
<dbReference type="EnsemblPlants" id="QL03p020238:mrna">
    <property type="protein sequence ID" value="QL03p020238:mrna"/>
    <property type="gene ID" value="QL03p020238"/>
</dbReference>
<evidence type="ECO:0000259" key="2">
    <source>
        <dbReference type="Pfam" id="PF00899"/>
    </source>
</evidence>
<sequence>MEERVKWLGLVGAGVVLGSVSTVFLLKLLPRSVAKQWEEKAIEINRNGLVSENAKGCTVSGNQNHGVAGLNLLKDEIVSEQLTRNIQFFGLESQQNVTASYVVVIGLGGVGSHAASMLLRSGVGRLLLVDFDQVSLSSLNRHAVATRADVGIPKAQCLKEHFLSIFPECHIDAKVLLYDASSEEEILLGNPDFVLDCIDNIDTKVALLAACVRRGLKVLSATGAGARADPTRIRVADLKESTNDPLSRANHVA</sequence>
<reference evidence="3" key="2">
    <citation type="submission" date="2021-01" db="UniProtKB">
        <authorList>
            <consortium name="EnsemblPlants"/>
        </authorList>
    </citation>
    <scope>IDENTIFICATION</scope>
</reference>
<dbReference type="GO" id="GO:0008641">
    <property type="term" value="F:ubiquitin-like modifier activating enzyme activity"/>
    <property type="evidence" value="ECO:0007669"/>
    <property type="project" value="InterPro"/>
</dbReference>
<evidence type="ECO:0000313" key="4">
    <source>
        <dbReference type="Proteomes" id="UP000594261"/>
    </source>
</evidence>
<dbReference type="Gene3D" id="3.40.50.720">
    <property type="entry name" value="NAD(P)-binding Rossmann-like Domain"/>
    <property type="match status" value="1"/>
</dbReference>
<dbReference type="InterPro" id="IPR000594">
    <property type="entry name" value="ThiF_NAD_FAD-bd"/>
</dbReference>
<evidence type="ECO:0000313" key="3">
    <source>
        <dbReference type="EnsemblPlants" id="QL03p020238:mrna"/>
    </source>
</evidence>
<dbReference type="Pfam" id="PF00899">
    <property type="entry name" value="ThiF"/>
    <property type="match status" value="1"/>
</dbReference>
<protein>
    <recommendedName>
        <fullName evidence="2">THIF-type NAD/FAD binding fold domain-containing protein</fullName>
    </recommendedName>
</protein>
<dbReference type="PANTHER" id="PTHR43267:SF2">
    <property type="entry name" value="TRNA THREONYLCARBAMOYLADENOSINE DEHYDRATASE 1-RELATED"/>
    <property type="match status" value="1"/>
</dbReference>
<dbReference type="Gramene" id="QL03p020238:mrna">
    <property type="protein sequence ID" value="QL03p020238:mrna"/>
    <property type="gene ID" value="QL03p020238"/>
</dbReference>
<proteinExistence type="predicted"/>
<dbReference type="OMA" id="THQFERE"/>
<keyword evidence="4" id="KW-1185">Reference proteome</keyword>
<dbReference type="GO" id="GO:0009536">
    <property type="term" value="C:plastid"/>
    <property type="evidence" value="ECO:0007669"/>
    <property type="project" value="TreeGrafter"/>
</dbReference>
<dbReference type="PANTHER" id="PTHR43267">
    <property type="entry name" value="TRNA THREONYLCARBAMOYLADENOSINE DEHYDRATASE"/>
    <property type="match status" value="1"/>
</dbReference>
<dbReference type="InterPro" id="IPR035985">
    <property type="entry name" value="Ubiquitin-activating_enz"/>
</dbReference>
<dbReference type="GO" id="GO:0061503">
    <property type="term" value="F:tRNA threonylcarbamoyladenosine dehydratase"/>
    <property type="evidence" value="ECO:0007669"/>
    <property type="project" value="TreeGrafter"/>
</dbReference>
<dbReference type="AlphaFoldDB" id="A0A7N2L6K8"/>
<feature type="domain" description="THIF-type NAD/FAD binding fold" evidence="2">
    <location>
        <begin position="83"/>
        <end position="233"/>
    </location>
</feature>
<accession>A0A7N2L6K8</accession>
<organism evidence="3 4">
    <name type="scientific">Quercus lobata</name>
    <name type="common">Valley oak</name>
    <dbReference type="NCBI Taxonomy" id="97700"/>
    <lineage>
        <taxon>Eukaryota</taxon>
        <taxon>Viridiplantae</taxon>
        <taxon>Streptophyta</taxon>
        <taxon>Embryophyta</taxon>
        <taxon>Tracheophyta</taxon>
        <taxon>Spermatophyta</taxon>
        <taxon>Magnoliopsida</taxon>
        <taxon>eudicotyledons</taxon>
        <taxon>Gunneridae</taxon>
        <taxon>Pentapetalae</taxon>
        <taxon>rosids</taxon>
        <taxon>fabids</taxon>
        <taxon>Fagales</taxon>
        <taxon>Fagaceae</taxon>
        <taxon>Quercus</taxon>
    </lineage>
</organism>
<dbReference type="InParanoid" id="A0A7N2L6K8"/>
<feature type="transmembrane region" description="Helical" evidence="1">
    <location>
        <begin position="7"/>
        <end position="29"/>
    </location>
</feature>
<dbReference type="Proteomes" id="UP000594261">
    <property type="component" value="Chromosome 3"/>
</dbReference>
<reference evidence="3 4" key="1">
    <citation type="journal article" date="2016" name="G3 (Bethesda)">
        <title>First Draft Assembly and Annotation of the Genome of a California Endemic Oak Quercus lobata Nee (Fagaceae).</title>
        <authorList>
            <person name="Sork V.L."/>
            <person name="Fitz-Gibbon S.T."/>
            <person name="Puiu D."/>
            <person name="Crepeau M."/>
            <person name="Gugger P.F."/>
            <person name="Sherman R."/>
            <person name="Stevens K."/>
            <person name="Langley C.H."/>
            <person name="Pellegrini M."/>
            <person name="Salzberg S.L."/>
        </authorList>
    </citation>
    <scope>NUCLEOTIDE SEQUENCE [LARGE SCALE GENOMIC DNA]</scope>
    <source>
        <strain evidence="3 4">cv. SW786</strain>
    </source>
</reference>